<feature type="transmembrane region" description="Helical" evidence="2">
    <location>
        <begin position="95"/>
        <end position="115"/>
    </location>
</feature>
<proteinExistence type="predicted"/>
<dbReference type="OrthoDB" id="5242306at2"/>
<dbReference type="EMBL" id="CP073767">
    <property type="protein sequence ID" value="UWZ58384.1"/>
    <property type="molecule type" value="Genomic_DNA"/>
</dbReference>
<dbReference type="PANTHER" id="PTHR23028:SF53">
    <property type="entry name" value="ACYL_TRANSF_3 DOMAIN-CONTAINING PROTEIN"/>
    <property type="match status" value="1"/>
</dbReference>
<dbReference type="GO" id="GO:0016747">
    <property type="term" value="F:acyltransferase activity, transferring groups other than amino-acyl groups"/>
    <property type="evidence" value="ECO:0007669"/>
    <property type="project" value="InterPro"/>
</dbReference>
<feature type="transmembrane region" description="Helical" evidence="2">
    <location>
        <begin position="344"/>
        <end position="365"/>
    </location>
</feature>
<protein>
    <submittedName>
        <fullName evidence="4">Acyltransferase</fullName>
    </submittedName>
</protein>
<feature type="transmembrane region" description="Helical" evidence="2">
    <location>
        <begin position="320"/>
        <end position="338"/>
    </location>
</feature>
<feature type="transmembrane region" description="Helical" evidence="2">
    <location>
        <begin position="191"/>
        <end position="211"/>
    </location>
</feature>
<organism evidence="4 5">
    <name type="scientific">Dactylosporangium aurantiacum</name>
    <dbReference type="NCBI Taxonomy" id="35754"/>
    <lineage>
        <taxon>Bacteria</taxon>
        <taxon>Bacillati</taxon>
        <taxon>Actinomycetota</taxon>
        <taxon>Actinomycetes</taxon>
        <taxon>Micromonosporales</taxon>
        <taxon>Micromonosporaceae</taxon>
        <taxon>Dactylosporangium</taxon>
    </lineage>
</organism>
<dbReference type="InterPro" id="IPR002656">
    <property type="entry name" value="Acyl_transf_3_dom"/>
</dbReference>
<feature type="region of interest" description="Disordered" evidence="1">
    <location>
        <begin position="387"/>
        <end position="432"/>
    </location>
</feature>
<feature type="transmembrane region" description="Helical" evidence="2">
    <location>
        <begin position="290"/>
        <end position="308"/>
    </location>
</feature>
<reference evidence="4" key="1">
    <citation type="submission" date="2021-04" db="EMBL/GenBank/DDBJ databases">
        <title>Dactylosporangium aurantiacum NRRL B-8018 full assembly.</title>
        <authorList>
            <person name="Hartkoorn R.C."/>
            <person name="Beaudoing E."/>
            <person name="Hot D."/>
        </authorList>
    </citation>
    <scope>NUCLEOTIDE SEQUENCE</scope>
    <source>
        <strain evidence="4">NRRL B-8018</strain>
    </source>
</reference>
<feature type="transmembrane region" description="Helical" evidence="2">
    <location>
        <begin position="54"/>
        <end position="74"/>
    </location>
</feature>
<dbReference type="AlphaFoldDB" id="A0A9Q9IS47"/>
<feature type="transmembrane region" description="Helical" evidence="2">
    <location>
        <begin position="267"/>
        <end position="284"/>
    </location>
</feature>
<dbReference type="RefSeq" id="WP_081971825.1">
    <property type="nucleotide sequence ID" value="NZ_CP073767.1"/>
</dbReference>
<accession>A0A9Q9IS47</accession>
<evidence type="ECO:0000259" key="3">
    <source>
        <dbReference type="Pfam" id="PF01757"/>
    </source>
</evidence>
<keyword evidence="2" id="KW-1133">Transmembrane helix</keyword>
<evidence type="ECO:0000313" key="5">
    <source>
        <dbReference type="Proteomes" id="UP001058003"/>
    </source>
</evidence>
<feature type="compositionally biased region" description="Low complexity" evidence="1">
    <location>
        <begin position="400"/>
        <end position="415"/>
    </location>
</feature>
<dbReference type="GO" id="GO:0016020">
    <property type="term" value="C:membrane"/>
    <property type="evidence" value="ECO:0007669"/>
    <property type="project" value="TreeGrafter"/>
</dbReference>
<dbReference type="Pfam" id="PF01757">
    <property type="entry name" value="Acyl_transf_3"/>
    <property type="match status" value="1"/>
</dbReference>
<keyword evidence="4" id="KW-0012">Acyltransferase</keyword>
<dbReference type="GO" id="GO:0000271">
    <property type="term" value="P:polysaccharide biosynthetic process"/>
    <property type="evidence" value="ECO:0007669"/>
    <property type="project" value="TreeGrafter"/>
</dbReference>
<feature type="transmembrane region" description="Helical" evidence="2">
    <location>
        <begin position="231"/>
        <end position="255"/>
    </location>
</feature>
<evidence type="ECO:0000256" key="2">
    <source>
        <dbReference type="SAM" id="Phobius"/>
    </source>
</evidence>
<dbReference type="Proteomes" id="UP001058003">
    <property type="component" value="Chromosome"/>
</dbReference>
<gene>
    <name evidence="4" type="ORF">Daura_20695</name>
</gene>
<keyword evidence="5" id="KW-1185">Reference proteome</keyword>
<keyword evidence="4" id="KW-0808">Transferase</keyword>
<feature type="transmembrane region" description="Helical" evidence="2">
    <location>
        <begin position="26"/>
        <end position="48"/>
    </location>
</feature>
<evidence type="ECO:0000313" key="4">
    <source>
        <dbReference type="EMBL" id="UWZ58384.1"/>
    </source>
</evidence>
<evidence type="ECO:0000256" key="1">
    <source>
        <dbReference type="SAM" id="MobiDB-lite"/>
    </source>
</evidence>
<dbReference type="InterPro" id="IPR050879">
    <property type="entry name" value="Acyltransferase_3"/>
</dbReference>
<name>A0A9Q9IS47_9ACTN</name>
<feature type="domain" description="Acyltransferase 3" evidence="3">
    <location>
        <begin position="22"/>
        <end position="361"/>
    </location>
</feature>
<dbReference type="KEGG" id="daur:Daura_20695"/>
<sequence>MQLKLPVRSHGTLADAYSGRDNAFNFLRLVFALAVLVGHARILGYGAYGNPLDIPVDLGGLAIAGFFALSGFLITRSGRRTSLPRFWWHRLLRIFPAYWVCLLVTAGVVAPLLWLHRHGSLGGYWSTTPGPLGYLVRNSSADLVQFSIGDVLSGRPNTALNGSVWTLKYELVCYLLVGLLAVIGVLRRARLLVVVMAALGMAIIAFDFVYSPSEFGPLPDLMTTSDGTFTIPIGGVFHTWYFHLLMTAFLLGAVADLYRDHIPVNDVLGWLSLIVVLIAIQQHWPNLGPALLAYVYLLLWLGIRLPALFRRIGRDNDYSYGIYIYAFVVQQTLAVYGLTKFGLLAYLTVTIVVTVAVAMASWHLIERPALRLKDWNPSFIRTRTAGEELPPEVHLPEPAPVASSHAEPSPEPASHTPGDDAVLATGAPPPPS</sequence>
<keyword evidence="2" id="KW-0472">Membrane</keyword>
<keyword evidence="2" id="KW-0812">Transmembrane</keyword>
<dbReference type="PANTHER" id="PTHR23028">
    <property type="entry name" value="ACETYLTRANSFERASE"/>
    <property type="match status" value="1"/>
</dbReference>
<feature type="transmembrane region" description="Helical" evidence="2">
    <location>
        <begin position="167"/>
        <end position="186"/>
    </location>
</feature>